<dbReference type="InterPro" id="IPR007484">
    <property type="entry name" value="Peptidase_M28"/>
</dbReference>
<evidence type="ECO:0008006" key="9">
    <source>
        <dbReference type="Google" id="ProtNLM"/>
    </source>
</evidence>
<dbReference type="GO" id="GO:0006508">
    <property type="term" value="P:proteolysis"/>
    <property type="evidence" value="ECO:0007669"/>
    <property type="project" value="InterPro"/>
</dbReference>
<dbReference type="EMBL" id="CAJNOJ010000310">
    <property type="protein sequence ID" value="CAF1389914.1"/>
    <property type="molecule type" value="Genomic_DNA"/>
</dbReference>
<dbReference type="Pfam" id="PF04389">
    <property type="entry name" value="Peptidase_M28"/>
    <property type="match status" value="1"/>
</dbReference>
<dbReference type="Proteomes" id="UP000663852">
    <property type="component" value="Unassembled WGS sequence"/>
</dbReference>
<keyword evidence="3" id="KW-1133">Transmembrane helix</keyword>
<feature type="transmembrane region" description="Helical" evidence="3">
    <location>
        <begin position="29"/>
        <end position="55"/>
    </location>
</feature>
<dbReference type="InterPro" id="IPR003137">
    <property type="entry name" value="PA_domain"/>
</dbReference>
<dbReference type="Gene3D" id="3.50.30.30">
    <property type="match status" value="1"/>
</dbReference>
<sequence>MNGNQVGNDNVTGNSYEKVTYTVDKRSKLLLPAVLVGVLLVLVTIGLTVATLVIVNSRLKESATTSTPSLNSAYAESVKITDVMTHLNELQRIATGANGNRAINTLGFNQTLDYITNSLSSHTNFQVQKSFFYLRNFILAGNPILLTSIAGVIKNRTYSTAVSSSEFYIAMYSRSADFPNYVSISVIPNVGCDESDWNAASPPPTNRVALVKRGTCSFVEKAAFAVKYNVTALLIYNDGTSADRIPPLFISLGQENELPALFLSYTLGQELATAAQSPSNDVGVRLIIRFTDESTFPVGNICADTPTGDATQTIVVGSHSDSVPAGPGINDNGSGSAANLGLAIALARLFQTSSYEKYKYRIRFCWWGAEEIGLLGSDDHVKQAKVATAVGERLQDYLINLNYDMLGSPNYIFGIYDGRTANDATPTQALPGSNKISALFRDWFEGQKLPWDFTDFSGRSDYGPFLAEGIVAGGLFSGADETKSHEQRKRYEEALGPNMGGVSGAIQDPCYHKACDSIDNINVFAYEKMVQAAAYAIEYLARQDELATWLYPDGRPTRTNGQSSRQKYDSINEYFGLPYL</sequence>
<feature type="domain" description="Peptidase M28" evidence="5">
    <location>
        <begin position="300"/>
        <end position="535"/>
    </location>
</feature>
<evidence type="ECO:0000256" key="2">
    <source>
        <dbReference type="ARBA" id="ARBA00005634"/>
    </source>
</evidence>
<keyword evidence="3" id="KW-0472">Membrane</keyword>
<evidence type="ECO:0000259" key="4">
    <source>
        <dbReference type="Pfam" id="PF02225"/>
    </source>
</evidence>
<evidence type="ECO:0000259" key="5">
    <source>
        <dbReference type="Pfam" id="PF04389"/>
    </source>
</evidence>
<dbReference type="GO" id="GO:0008235">
    <property type="term" value="F:metalloexopeptidase activity"/>
    <property type="evidence" value="ECO:0007669"/>
    <property type="project" value="InterPro"/>
</dbReference>
<gene>
    <name evidence="7" type="ORF">EDS130_LOCUS35410</name>
    <name evidence="6" type="ORF">XAT740_LOCUS12036</name>
</gene>
<comment type="caution">
    <text evidence="6">The sequence shown here is derived from an EMBL/GenBank/DDBJ whole genome shotgun (WGS) entry which is preliminary data.</text>
</comment>
<evidence type="ECO:0000256" key="3">
    <source>
        <dbReference type="SAM" id="Phobius"/>
    </source>
</evidence>
<evidence type="ECO:0000256" key="1">
    <source>
        <dbReference type="ARBA" id="ARBA00001947"/>
    </source>
</evidence>
<dbReference type="Gene3D" id="3.40.630.10">
    <property type="entry name" value="Zn peptidases"/>
    <property type="match status" value="1"/>
</dbReference>
<dbReference type="CDD" id="cd00538">
    <property type="entry name" value="PA"/>
    <property type="match status" value="1"/>
</dbReference>
<protein>
    <recommendedName>
        <fullName evidence="9">Peptide hydrolase</fullName>
    </recommendedName>
</protein>
<evidence type="ECO:0000313" key="6">
    <source>
        <dbReference type="EMBL" id="CAF0978169.1"/>
    </source>
</evidence>
<name>A0A814F4Y6_ADIRI</name>
<evidence type="ECO:0000313" key="7">
    <source>
        <dbReference type="EMBL" id="CAF1389914.1"/>
    </source>
</evidence>
<dbReference type="PANTHER" id="PTHR12147">
    <property type="entry name" value="METALLOPEPTIDASE M28 FAMILY MEMBER"/>
    <property type="match status" value="1"/>
</dbReference>
<dbReference type="Pfam" id="PF02225">
    <property type="entry name" value="PA"/>
    <property type="match status" value="1"/>
</dbReference>
<proteinExistence type="inferred from homology"/>
<dbReference type="SUPFAM" id="SSF52025">
    <property type="entry name" value="PA domain"/>
    <property type="match status" value="1"/>
</dbReference>
<accession>A0A814F4Y6</accession>
<evidence type="ECO:0000313" key="8">
    <source>
        <dbReference type="Proteomes" id="UP000663828"/>
    </source>
</evidence>
<reference evidence="6" key="1">
    <citation type="submission" date="2021-02" db="EMBL/GenBank/DDBJ databases">
        <authorList>
            <person name="Nowell W R."/>
        </authorList>
    </citation>
    <scope>NUCLEOTIDE SEQUENCE</scope>
</reference>
<organism evidence="6 8">
    <name type="scientific">Adineta ricciae</name>
    <name type="common">Rotifer</name>
    <dbReference type="NCBI Taxonomy" id="249248"/>
    <lineage>
        <taxon>Eukaryota</taxon>
        <taxon>Metazoa</taxon>
        <taxon>Spiralia</taxon>
        <taxon>Gnathifera</taxon>
        <taxon>Rotifera</taxon>
        <taxon>Eurotatoria</taxon>
        <taxon>Bdelloidea</taxon>
        <taxon>Adinetida</taxon>
        <taxon>Adinetidae</taxon>
        <taxon>Adineta</taxon>
    </lineage>
</organism>
<comment type="similarity">
    <text evidence="2">Belongs to the peptidase M28 family. M28B subfamily.</text>
</comment>
<dbReference type="InterPro" id="IPR046450">
    <property type="entry name" value="PA_dom_sf"/>
</dbReference>
<dbReference type="OrthoDB" id="206201at2759"/>
<keyword evidence="3" id="KW-0812">Transmembrane</keyword>
<dbReference type="InterPro" id="IPR045175">
    <property type="entry name" value="M28_fam"/>
</dbReference>
<dbReference type="Proteomes" id="UP000663828">
    <property type="component" value="Unassembled WGS sequence"/>
</dbReference>
<dbReference type="EMBL" id="CAJNOR010000673">
    <property type="protein sequence ID" value="CAF0978169.1"/>
    <property type="molecule type" value="Genomic_DNA"/>
</dbReference>
<comment type="cofactor">
    <cofactor evidence="1">
        <name>Zn(2+)</name>
        <dbReference type="ChEBI" id="CHEBI:29105"/>
    </cofactor>
</comment>
<dbReference type="SUPFAM" id="SSF53187">
    <property type="entry name" value="Zn-dependent exopeptidases"/>
    <property type="match status" value="1"/>
</dbReference>
<feature type="domain" description="PA" evidence="4">
    <location>
        <begin position="188"/>
        <end position="271"/>
    </location>
</feature>
<keyword evidence="8" id="KW-1185">Reference proteome</keyword>
<dbReference type="AlphaFoldDB" id="A0A814F4Y6"/>
<dbReference type="PANTHER" id="PTHR12147:SF26">
    <property type="entry name" value="PEPTIDASE M28 DOMAIN-CONTAINING PROTEIN"/>
    <property type="match status" value="1"/>
</dbReference>
<feature type="transmembrane region" description="Helical" evidence="3">
    <location>
        <begin position="132"/>
        <end position="153"/>
    </location>
</feature>